<evidence type="ECO:0000256" key="13">
    <source>
        <dbReference type="ARBA" id="ARBA00023136"/>
    </source>
</evidence>
<dbReference type="Pfam" id="PF02654">
    <property type="entry name" value="CobS"/>
    <property type="match status" value="1"/>
</dbReference>
<evidence type="ECO:0000256" key="11">
    <source>
        <dbReference type="ARBA" id="ARBA00022842"/>
    </source>
</evidence>
<keyword evidence="8 19" id="KW-0169">Cobalamin biosynthesis</keyword>
<evidence type="ECO:0000256" key="7">
    <source>
        <dbReference type="ARBA" id="ARBA00022475"/>
    </source>
</evidence>
<keyword evidence="10 19" id="KW-0812">Transmembrane</keyword>
<keyword evidence="9 19" id="KW-0808">Transferase</keyword>
<dbReference type="PANTHER" id="PTHR34148:SF1">
    <property type="entry name" value="ADENOSYLCOBINAMIDE-GDP RIBAZOLETRANSFERASE"/>
    <property type="match status" value="1"/>
</dbReference>
<keyword evidence="7 19" id="KW-1003">Cell membrane</keyword>
<dbReference type="GO" id="GO:0008818">
    <property type="term" value="F:cobalamin 5'-phosphate synthase activity"/>
    <property type="evidence" value="ECO:0007669"/>
    <property type="project" value="UniProtKB-UniRule"/>
</dbReference>
<evidence type="ECO:0000256" key="2">
    <source>
        <dbReference type="ARBA" id="ARBA00004651"/>
    </source>
</evidence>
<reference evidence="20" key="2">
    <citation type="submission" date="2020-09" db="EMBL/GenBank/DDBJ databases">
        <authorList>
            <person name="Sun Q."/>
            <person name="Zhou Y."/>
        </authorList>
    </citation>
    <scope>NUCLEOTIDE SEQUENCE</scope>
    <source>
        <strain evidence="20">CGMCC 1.15179</strain>
    </source>
</reference>
<evidence type="ECO:0000256" key="9">
    <source>
        <dbReference type="ARBA" id="ARBA00022679"/>
    </source>
</evidence>
<dbReference type="EMBL" id="BMHQ01000002">
    <property type="protein sequence ID" value="GGE07713.1"/>
    <property type="molecule type" value="Genomic_DNA"/>
</dbReference>
<evidence type="ECO:0000256" key="18">
    <source>
        <dbReference type="ARBA" id="ARBA00049504"/>
    </source>
</evidence>
<comment type="catalytic activity">
    <reaction evidence="18 19">
        <text>alpha-ribazole 5'-phosphate + adenosylcob(III)inamide-GDP = adenosylcob(III)alamin 5'-phosphate + GMP + H(+)</text>
        <dbReference type="Rhea" id="RHEA:23560"/>
        <dbReference type="ChEBI" id="CHEBI:15378"/>
        <dbReference type="ChEBI" id="CHEBI:57918"/>
        <dbReference type="ChEBI" id="CHEBI:58115"/>
        <dbReference type="ChEBI" id="CHEBI:60487"/>
        <dbReference type="ChEBI" id="CHEBI:60493"/>
        <dbReference type="EC" id="2.7.8.26"/>
    </reaction>
</comment>
<dbReference type="InterPro" id="IPR003805">
    <property type="entry name" value="CobS"/>
</dbReference>
<accession>A0A8J2VG95</accession>
<dbReference type="PANTHER" id="PTHR34148">
    <property type="entry name" value="ADENOSYLCOBINAMIDE-GDP RIBAZOLETRANSFERASE"/>
    <property type="match status" value="1"/>
</dbReference>
<evidence type="ECO:0000256" key="14">
    <source>
        <dbReference type="ARBA" id="ARBA00025228"/>
    </source>
</evidence>
<feature type="transmembrane region" description="Helical" evidence="19">
    <location>
        <begin position="104"/>
        <end position="126"/>
    </location>
</feature>
<keyword evidence="21" id="KW-1185">Reference proteome</keyword>
<keyword evidence="11 19" id="KW-0460">Magnesium</keyword>
<evidence type="ECO:0000256" key="5">
    <source>
        <dbReference type="ARBA" id="ARBA00013200"/>
    </source>
</evidence>
<feature type="transmembrane region" description="Helical" evidence="19">
    <location>
        <begin position="132"/>
        <end position="152"/>
    </location>
</feature>
<dbReference type="Proteomes" id="UP000625210">
    <property type="component" value="Unassembled WGS sequence"/>
</dbReference>
<keyword evidence="13 19" id="KW-0472">Membrane</keyword>
<evidence type="ECO:0000256" key="4">
    <source>
        <dbReference type="ARBA" id="ARBA00010561"/>
    </source>
</evidence>
<name>A0A8J2VG95_9BACL</name>
<dbReference type="AlphaFoldDB" id="A0A8J2VG95"/>
<dbReference type="GO" id="GO:0051073">
    <property type="term" value="F:adenosylcobinamide-GDP ribazoletransferase activity"/>
    <property type="evidence" value="ECO:0007669"/>
    <property type="project" value="UniProtKB-UniRule"/>
</dbReference>
<keyword evidence="12 19" id="KW-1133">Transmembrane helix</keyword>
<feature type="transmembrane region" description="Helical" evidence="19">
    <location>
        <begin position="173"/>
        <end position="201"/>
    </location>
</feature>
<dbReference type="UniPathway" id="UPA00148">
    <property type="reaction ID" value="UER00238"/>
</dbReference>
<evidence type="ECO:0000256" key="6">
    <source>
        <dbReference type="ARBA" id="ARBA00015850"/>
    </source>
</evidence>
<sequence length="246" mass="26564">MKPLWAAITFLTRIPVPIRVDEAAWRNSPVYYPLVGLIVGGLAAAFDWGIASHFPPWVRGVLVIGWWVLITGGLHMDGLMDTADGLGSYRNRERMLEIMKDSRIGAMGVLAAIFLIFIKVSVAASVPLSASLAAPLILAPVWGRFALVWALAGYPYLREKGMGTGLHVTRSSWLIAFLFSLGLTWVIVGVSGGVLALAAIAMTALFCAWVTRRLGGLTGDVYGALVEIVETVVLLTWLGWMRGNGL</sequence>
<comment type="subcellular location">
    <subcellularLocation>
        <location evidence="2 19">Cell membrane</location>
        <topology evidence="2 19">Multi-pass membrane protein</topology>
    </subcellularLocation>
</comment>
<evidence type="ECO:0000313" key="21">
    <source>
        <dbReference type="Proteomes" id="UP000625210"/>
    </source>
</evidence>
<evidence type="ECO:0000256" key="15">
    <source>
        <dbReference type="ARBA" id="ARBA00032605"/>
    </source>
</evidence>
<evidence type="ECO:0000256" key="10">
    <source>
        <dbReference type="ARBA" id="ARBA00022692"/>
    </source>
</evidence>
<comment type="cofactor">
    <cofactor evidence="1 19">
        <name>Mg(2+)</name>
        <dbReference type="ChEBI" id="CHEBI:18420"/>
    </cofactor>
</comment>
<dbReference type="EC" id="2.7.8.26" evidence="5 19"/>
<comment type="pathway">
    <text evidence="3 19">Cofactor biosynthesis; adenosylcobalamin biosynthesis; adenosylcobalamin from cob(II)yrinate a,c-diamide: step 7/7.</text>
</comment>
<dbReference type="GO" id="GO:0005886">
    <property type="term" value="C:plasma membrane"/>
    <property type="evidence" value="ECO:0007669"/>
    <property type="project" value="UniProtKB-SubCell"/>
</dbReference>
<dbReference type="RefSeq" id="WP_188646446.1">
    <property type="nucleotide sequence ID" value="NZ_BMHQ01000002.1"/>
</dbReference>
<dbReference type="GO" id="GO:0009236">
    <property type="term" value="P:cobalamin biosynthetic process"/>
    <property type="evidence" value="ECO:0007669"/>
    <property type="project" value="UniProtKB-UniRule"/>
</dbReference>
<gene>
    <name evidence="19" type="primary">cobS</name>
    <name evidence="20" type="ORF">GCM10011571_06200</name>
</gene>
<feature type="transmembrane region" description="Helical" evidence="19">
    <location>
        <begin position="30"/>
        <end position="50"/>
    </location>
</feature>
<reference evidence="20" key="1">
    <citation type="journal article" date="2014" name="Int. J. Syst. Evol. Microbiol.">
        <title>Complete genome sequence of Corynebacterium casei LMG S-19264T (=DSM 44701T), isolated from a smear-ripened cheese.</title>
        <authorList>
            <consortium name="US DOE Joint Genome Institute (JGI-PGF)"/>
            <person name="Walter F."/>
            <person name="Albersmeier A."/>
            <person name="Kalinowski J."/>
            <person name="Ruckert C."/>
        </authorList>
    </citation>
    <scope>NUCLEOTIDE SEQUENCE</scope>
    <source>
        <strain evidence="20">CGMCC 1.15179</strain>
    </source>
</reference>
<evidence type="ECO:0000313" key="20">
    <source>
        <dbReference type="EMBL" id="GGE07713.1"/>
    </source>
</evidence>
<evidence type="ECO:0000256" key="3">
    <source>
        <dbReference type="ARBA" id="ARBA00004663"/>
    </source>
</evidence>
<evidence type="ECO:0000256" key="12">
    <source>
        <dbReference type="ARBA" id="ARBA00022989"/>
    </source>
</evidence>
<evidence type="ECO:0000256" key="17">
    <source>
        <dbReference type="ARBA" id="ARBA00048623"/>
    </source>
</evidence>
<comment type="function">
    <text evidence="14 19">Joins adenosylcobinamide-GDP and alpha-ribazole to generate adenosylcobalamin (Ado-cobalamin). Also synthesizes adenosylcobalamin 5'-phosphate from adenosylcobinamide-GDP and alpha-ribazole 5'-phosphate.</text>
</comment>
<evidence type="ECO:0000256" key="1">
    <source>
        <dbReference type="ARBA" id="ARBA00001946"/>
    </source>
</evidence>
<proteinExistence type="inferred from homology"/>
<comment type="catalytic activity">
    <reaction evidence="17 19">
        <text>alpha-ribazole + adenosylcob(III)inamide-GDP = adenosylcob(III)alamin + GMP + H(+)</text>
        <dbReference type="Rhea" id="RHEA:16049"/>
        <dbReference type="ChEBI" id="CHEBI:10329"/>
        <dbReference type="ChEBI" id="CHEBI:15378"/>
        <dbReference type="ChEBI" id="CHEBI:18408"/>
        <dbReference type="ChEBI" id="CHEBI:58115"/>
        <dbReference type="ChEBI" id="CHEBI:60487"/>
        <dbReference type="EC" id="2.7.8.26"/>
    </reaction>
</comment>
<organism evidence="20 21">
    <name type="scientific">Marinithermofilum abyssi</name>
    <dbReference type="NCBI Taxonomy" id="1571185"/>
    <lineage>
        <taxon>Bacteria</taxon>
        <taxon>Bacillati</taxon>
        <taxon>Bacillota</taxon>
        <taxon>Bacilli</taxon>
        <taxon>Bacillales</taxon>
        <taxon>Thermoactinomycetaceae</taxon>
        <taxon>Marinithermofilum</taxon>
    </lineage>
</organism>
<comment type="caution">
    <text evidence="20">The sequence shown here is derived from an EMBL/GenBank/DDBJ whole genome shotgun (WGS) entry which is preliminary data.</text>
</comment>
<evidence type="ECO:0000256" key="19">
    <source>
        <dbReference type="HAMAP-Rule" id="MF_00719"/>
    </source>
</evidence>
<dbReference type="HAMAP" id="MF_00719">
    <property type="entry name" value="CobS"/>
    <property type="match status" value="1"/>
</dbReference>
<protein>
    <recommendedName>
        <fullName evidence="6 19">Adenosylcobinamide-GDP ribazoletransferase</fullName>
        <ecNumber evidence="5 19">2.7.8.26</ecNumber>
    </recommendedName>
    <alternativeName>
        <fullName evidence="16 19">Cobalamin synthase</fullName>
    </alternativeName>
    <alternativeName>
        <fullName evidence="15 19">Cobalamin-5'-phosphate synthase</fullName>
    </alternativeName>
</protein>
<dbReference type="NCBIfam" id="TIGR00317">
    <property type="entry name" value="cobS"/>
    <property type="match status" value="1"/>
</dbReference>
<evidence type="ECO:0000256" key="16">
    <source>
        <dbReference type="ARBA" id="ARBA00032853"/>
    </source>
</evidence>
<comment type="similarity">
    <text evidence="4 19">Belongs to the CobS family.</text>
</comment>
<feature type="transmembrane region" description="Helical" evidence="19">
    <location>
        <begin position="221"/>
        <end position="240"/>
    </location>
</feature>
<evidence type="ECO:0000256" key="8">
    <source>
        <dbReference type="ARBA" id="ARBA00022573"/>
    </source>
</evidence>